<protein>
    <submittedName>
        <fullName evidence="2">Lipase</fullName>
    </submittedName>
</protein>
<dbReference type="Proteomes" id="UP000009342">
    <property type="component" value="Unassembled WGS sequence"/>
</dbReference>
<keyword evidence="3" id="KW-1185">Reference proteome</keyword>
<evidence type="ECO:0000256" key="1">
    <source>
        <dbReference type="SAM" id="SignalP"/>
    </source>
</evidence>
<sequence length="243" mass="27356">MMITISGRHAFRRAAVLLWSLVFTQAAHAWQQEYIAVDPQSNTSERYTWDSDRTPRYEEILAERVAKTQRDEAQVTPMGLNLSLPLPVTVRPVAGWRREASGLPVQENGQSADDAYWHPSVGSLGWRLDSRFGAVRPWAQVSYNQQHGDPLWNMQPLLPGSQYGSWMDVSFGADMPINKHVAAWASFSQAEGRLSENDAQMYNLGVSATFLERYFPPVQGHPCLLRGSSFRACGISCRFPPEK</sequence>
<proteinExistence type="predicted"/>
<reference evidence="3" key="1">
    <citation type="journal article" date="2012" name="PLoS ONE">
        <title>Comparative analysis of genome sequences covering the seven cronobacter species.</title>
        <authorList>
            <person name="Joseph S."/>
            <person name="Desai P."/>
            <person name="Ji Y."/>
            <person name="Cummings C.A."/>
            <person name="Shih R."/>
            <person name="Degoricija L."/>
            <person name="Rico A."/>
            <person name="Brzoska P."/>
            <person name="Hamby S.E."/>
            <person name="Masood N."/>
            <person name="Hariri S."/>
            <person name="Sonbol H."/>
            <person name="Chuzhanova N."/>
            <person name="McClelland M."/>
            <person name="Furtado M.R."/>
            <person name="Forsythe S.J."/>
        </authorList>
    </citation>
    <scope>NUCLEOTIDE SEQUENCE [LARGE SCALE GENOMIC DNA]</scope>
    <source>
        <strain evidence="3">1210</strain>
    </source>
</reference>
<dbReference type="SUPFAM" id="SSF103515">
    <property type="entry name" value="Autotransporter"/>
    <property type="match status" value="1"/>
</dbReference>
<comment type="caution">
    <text evidence="2">The sequence shown here is derived from an EMBL/GenBank/DDBJ whole genome shotgun (WGS) entry which is preliminary data.</text>
</comment>
<gene>
    <name evidence="2" type="ORF">BN134_2605</name>
</gene>
<dbReference type="Gene3D" id="2.40.128.130">
    <property type="entry name" value="Autotransporter beta-domain"/>
    <property type="match status" value="1"/>
</dbReference>
<dbReference type="InterPro" id="IPR036709">
    <property type="entry name" value="Autotransporte_beta_dom_sf"/>
</dbReference>
<evidence type="ECO:0000313" key="3">
    <source>
        <dbReference type="Proteomes" id="UP000009342"/>
    </source>
</evidence>
<organism evidence="2 3">
    <name type="scientific">Cronobacter dublinensis 1210</name>
    <dbReference type="NCBI Taxonomy" id="1208656"/>
    <lineage>
        <taxon>Bacteria</taxon>
        <taxon>Pseudomonadati</taxon>
        <taxon>Pseudomonadota</taxon>
        <taxon>Gammaproteobacteria</taxon>
        <taxon>Enterobacterales</taxon>
        <taxon>Enterobacteriaceae</taxon>
        <taxon>Cronobacter</taxon>
    </lineage>
</organism>
<accession>A0ABP1W9V2</accession>
<feature type="signal peptide" evidence="1">
    <location>
        <begin position="1"/>
        <end position="29"/>
    </location>
</feature>
<evidence type="ECO:0000313" key="2">
    <source>
        <dbReference type="EMBL" id="CCJ81847.1"/>
    </source>
</evidence>
<name>A0ABP1W9V2_9ENTR</name>
<dbReference type="EMBL" id="CAKZ01000116">
    <property type="protein sequence ID" value="CCJ81847.1"/>
    <property type="molecule type" value="Genomic_DNA"/>
</dbReference>
<feature type="chain" id="PRO_5046179510" evidence="1">
    <location>
        <begin position="30"/>
        <end position="243"/>
    </location>
</feature>
<keyword evidence="1" id="KW-0732">Signal</keyword>